<feature type="site" description="Important for catalytic activity" evidence="7">
    <location>
        <position position="275"/>
    </location>
</feature>
<organism evidence="9 10">
    <name type="scientific">Actinomadura fulvescens</name>
    <dbReference type="NCBI Taxonomy" id="46160"/>
    <lineage>
        <taxon>Bacteria</taxon>
        <taxon>Bacillati</taxon>
        <taxon>Actinomycetota</taxon>
        <taxon>Actinomycetes</taxon>
        <taxon>Streptosporangiales</taxon>
        <taxon>Thermomonosporaceae</taxon>
        <taxon>Actinomadura</taxon>
    </lineage>
</organism>
<keyword evidence="2 7" id="KW-0812">Transmembrane</keyword>
<keyword evidence="5 7" id="KW-0456">Lyase</keyword>
<comment type="function">
    <text evidence="7">Functions as a peptidoglycan terminase that cleaves nascent peptidoglycan strands endolytically to terminate their elongation.</text>
</comment>
<dbReference type="RefSeq" id="WP_344548178.1">
    <property type="nucleotide sequence ID" value="NZ_BAAATD010000017.1"/>
</dbReference>
<keyword evidence="10" id="KW-1185">Reference proteome</keyword>
<accession>A0ABP6D3G5</accession>
<evidence type="ECO:0000256" key="7">
    <source>
        <dbReference type="HAMAP-Rule" id="MF_02065"/>
    </source>
</evidence>
<keyword evidence="6 7" id="KW-0961">Cell wall biogenesis/degradation</keyword>
<evidence type="ECO:0000256" key="8">
    <source>
        <dbReference type="SAM" id="MobiDB-lite"/>
    </source>
</evidence>
<dbReference type="InterPro" id="IPR003770">
    <property type="entry name" value="MLTG-like"/>
</dbReference>
<evidence type="ECO:0000256" key="6">
    <source>
        <dbReference type="ARBA" id="ARBA00023316"/>
    </source>
</evidence>
<feature type="compositionally biased region" description="Basic and acidic residues" evidence="8">
    <location>
        <begin position="20"/>
        <end position="34"/>
    </location>
</feature>
<dbReference type="EC" id="4.2.2.29" evidence="7"/>
<comment type="caution">
    <text evidence="9">The sequence shown here is derived from an EMBL/GenBank/DDBJ whole genome shotgun (WGS) entry which is preliminary data.</text>
</comment>
<dbReference type="Gene3D" id="3.30.1490.480">
    <property type="entry name" value="Endolytic murein transglycosylase"/>
    <property type="match status" value="1"/>
</dbReference>
<comment type="catalytic activity">
    <reaction evidence="7">
        <text>a peptidoglycan chain = a peptidoglycan chain with N-acetyl-1,6-anhydromuramyl-[peptide] at the reducing end + a peptidoglycan chain with N-acetylglucosamine at the non-reducing end.</text>
        <dbReference type="EC" id="4.2.2.29"/>
    </reaction>
</comment>
<feature type="transmembrane region" description="Helical" evidence="7">
    <location>
        <begin position="54"/>
        <end position="78"/>
    </location>
</feature>
<sequence length="401" mass="44351">MNELDLFSDPHGSDPYGQGRDPHAQGHLTDERLSRGAQRQTRKRQKRKRHSGRAAVFFSLAFIVALVGTGGVFGFAWLDKRIHPPDFDGAGAGNVTVQIKEGDSGSAIGATLQSHNVVKSVRAFVKVYGKEPKAGSIQPGFYQMRLQMSSKAAMALLLDPKSRAGNQITVREGIRSMELFQDLQKKTGIPAAKFQAVAANTKGLGLPSYSGGKLEGYLYPGRYDISPNASARQIIKQMVDRFNQTAADLDLEAKAKQVRMTPGQVITMASLIQAEGGKTDDFPKIARVIYNRIKIGRQLQFDSTVLYVLNRRTLNVREGDIERTKSSPYNTYYNKGLTPGPISNPGRDAIEAVMSPTPGKKWLFFIATDPTNQVTEFAETEEQFRVLEAKFRAWQRRNPGN</sequence>
<evidence type="ECO:0000313" key="9">
    <source>
        <dbReference type="EMBL" id="GAA2633257.1"/>
    </source>
</evidence>
<reference evidence="10" key="1">
    <citation type="journal article" date="2019" name="Int. J. Syst. Evol. Microbiol.">
        <title>The Global Catalogue of Microorganisms (GCM) 10K type strain sequencing project: providing services to taxonomists for standard genome sequencing and annotation.</title>
        <authorList>
            <consortium name="The Broad Institute Genomics Platform"/>
            <consortium name="The Broad Institute Genome Sequencing Center for Infectious Disease"/>
            <person name="Wu L."/>
            <person name="Ma J."/>
        </authorList>
    </citation>
    <scope>NUCLEOTIDE SEQUENCE [LARGE SCALE GENOMIC DNA]</scope>
    <source>
        <strain evidence="10">JCM 6833</strain>
    </source>
</reference>
<evidence type="ECO:0000256" key="2">
    <source>
        <dbReference type="ARBA" id="ARBA00022692"/>
    </source>
</evidence>
<evidence type="ECO:0000313" key="10">
    <source>
        <dbReference type="Proteomes" id="UP001501509"/>
    </source>
</evidence>
<evidence type="ECO:0000256" key="4">
    <source>
        <dbReference type="ARBA" id="ARBA00023136"/>
    </source>
</evidence>
<comment type="subcellular location">
    <subcellularLocation>
        <location evidence="7">Cell membrane</location>
        <topology evidence="7">Single-pass membrane protein</topology>
    </subcellularLocation>
</comment>
<dbReference type="PANTHER" id="PTHR30518">
    <property type="entry name" value="ENDOLYTIC MUREIN TRANSGLYCOSYLASE"/>
    <property type="match status" value="1"/>
</dbReference>
<evidence type="ECO:0000256" key="5">
    <source>
        <dbReference type="ARBA" id="ARBA00023239"/>
    </source>
</evidence>
<evidence type="ECO:0000256" key="3">
    <source>
        <dbReference type="ARBA" id="ARBA00022989"/>
    </source>
</evidence>
<dbReference type="NCBIfam" id="TIGR00247">
    <property type="entry name" value="endolytic transglycosylase MltG"/>
    <property type="match status" value="1"/>
</dbReference>
<comment type="similarity">
    <text evidence="7">Belongs to the transglycosylase MltG family.</text>
</comment>
<keyword evidence="3 7" id="KW-1133">Transmembrane helix</keyword>
<keyword evidence="1 7" id="KW-1003">Cell membrane</keyword>
<evidence type="ECO:0000256" key="1">
    <source>
        <dbReference type="ARBA" id="ARBA00022475"/>
    </source>
</evidence>
<dbReference type="HAMAP" id="MF_02065">
    <property type="entry name" value="MltG"/>
    <property type="match status" value="1"/>
</dbReference>
<name>A0ABP6D3G5_9ACTN</name>
<dbReference type="Pfam" id="PF02618">
    <property type="entry name" value="YceG"/>
    <property type="match status" value="1"/>
</dbReference>
<feature type="region of interest" description="Disordered" evidence="8">
    <location>
        <begin position="1"/>
        <end position="48"/>
    </location>
</feature>
<keyword evidence="4 7" id="KW-0472">Membrane</keyword>
<gene>
    <name evidence="7" type="primary">mltG</name>
    <name evidence="9" type="ORF">GCM10010411_84750</name>
</gene>
<protein>
    <recommendedName>
        <fullName evidence="7">Endolytic murein transglycosylase</fullName>
        <ecNumber evidence="7">4.2.2.29</ecNumber>
    </recommendedName>
    <alternativeName>
        <fullName evidence="7">Peptidoglycan lytic transglycosylase</fullName>
    </alternativeName>
    <alternativeName>
        <fullName evidence="7">Peptidoglycan polymerization terminase</fullName>
    </alternativeName>
</protein>
<dbReference type="PANTHER" id="PTHR30518:SF2">
    <property type="entry name" value="ENDOLYTIC MUREIN TRANSGLYCOSYLASE"/>
    <property type="match status" value="1"/>
</dbReference>
<dbReference type="CDD" id="cd08010">
    <property type="entry name" value="MltG_like"/>
    <property type="match status" value="1"/>
</dbReference>
<dbReference type="Proteomes" id="UP001501509">
    <property type="component" value="Unassembled WGS sequence"/>
</dbReference>
<dbReference type="EMBL" id="BAAATD010000017">
    <property type="protein sequence ID" value="GAA2633257.1"/>
    <property type="molecule type" value="Genomic_DNA"/>
</dbReference>
<proteinExistence type="inferred from homology"/>